<gene>
    <name evidence="2" type="ORF">Fcan01_16409</name>
</gene>
<evidence type="ECO:0000313" key="2">
    <source>
        <dbReference type="EMBL" id="OXA49055.1"/>
    </source>
</evidence>
<name>A0A226DU77_FOLCA</name>
<keyword evidence="3" id="KW-1185">Reference proteome</keyword>
<dbReference type="Proteomes" id="UP000198287">
    <property type="component" value="Unassembled WGS sequence"/>
</dbReference>
<accession>A0A226DU77</accession>
<reference evidence="2 3" key="1">
    <citation type="submission" date="2015-12" db="EMBL/GenBank/DDBJ databases">
        <title>The genome of Folsomia candida.</title>
        <authorList>
            <person name="Faddeeva A."/>
            <person name="Derks M.F."/>
            <person name="Anvar Y."/>
            <person name="Smit S."/>
            <person name="Van Straalen N."/>
            <person name="Roelofs D."/>
        </authorList>
    </citation>
    <scope>NUCLEOTIDE SEQUENCE [LARGE SCALE GENOMIC DNA]</scope>
    <source>
        <strain evidence="2 3">VU population</strain>
        <tissue evidence="2">Whole body</tissue>
    </source>
</reference>
<proteinExistence type="predicted"/>
<feature type="transmembrane region" description="Helical" evidence="1">
    <location>
        <begin position="71"/>
        <end position="94"/>
    </location>
</feature>
<evidence type="ECO:0000313" key="3">
    <source>
        <dbReference type="Proteomes" id="UP000198287"/>
    </source>
</evidence>
<dbReference type="EMBL" id="LNIX01000011">
    <property type="protein sequence ID" value="OXA49055.1"/>
    <property type="molecule type" value="Genomic_DNA"/>
</dbReference>
<evidence type="ECO:0000256" key="1">
    <source>
        <dbReference type="SAM" id="Phobius"/>
    </source>
</evidence>
<feature type="transmembrane region" description="Helical" evidence="1">
    <location>
        <begin position="142"/>
        <end position="162"/>
    </location>
</feature>
<sequence>MLTELFVQKFSVTVKIGNFFSYPLIWDDKRGKLYVSQWHQANAVVVHILFCFITLVTFGHMMNFRKSDVGIFNFLQVVFYALTAFSIGGCLFSFQSEDLARSWSCGILYGRNFFARYNLSATSPITLHFNQAFLKITRPANFIINILPFLISCHFLIFPRHPVHFPNVYPRNSYPFLFIFHIYPPIAFFGLAHYAFLAKTVFQAYAGLILLILPLIRHELRPTTRGIKCSTELRHHPAEIAVEYRALQLIMKEISLVFGNYLPAIQGVFGQLAISSGCIVIGGSGKGGDRISSFIIMVCVPFAVLSWAVMLSCAANVDRKSRECIQSWKRGGVEAGWMRDEVRYMAKFRKSCKPIDFNCQGMMRITKKTVIKFIQGIVRGIFRMLLALKKK</sequence>
<comment type="caution">
    <text evidence="2">The sequence shown here is derived from an EMBL/GenBank/DDBJ whole genome shotgun (WGS) entry which is preliminary data.</text>
</comment>
<feature type="transmembrane region" description="Helical" evidence="1">
    <location>
        <begin position="38"/>
        <end position="59"/>
    </location>
</feature>
<feature type="transmembrane region" description="Helical" evidence="1">
    <location>
        <begin position="261"/>
        <end position="282"/>
    </location>
</feature>
<feature type="transmembrane region" description="Helical" evidence="1">
    <location>
        <begin position="294"/>
        <end position="317"/>
    </location>
</feature>
<dbReference type="AlphaFoldDB" id="A0A226DU77"/>
<keyword evidence="1" id="KW-0472">Membrane</keyword>
<keyword evidence="1" id="KW-1133">Transmembrane helix</keyword>
<protein>
    <submittedName>
        <fullName evidence="2">Uncharacterized protein</fullName>
    </submittedName>
</protein>
<organism evidence="2 3">
    <name type="scientific">Folsomia candida</name>
    <name type="common">Springtail</name>
    <dbReference type="NCBI Taxonomy" id="158441"/>
    <lineage>
        <taxon>Eukaryota</taxon>
        <taxon>Metazoa</taxon>
        <taxon>Ecdysozoa</taxon>
        <taxon>Arthropoda</taxon>
        <taxon>Hexapoda</taxon>
        <taxon>Collembola</taxon>
        <taxon>Entomobryomorpha</taxon>
        <taxon>Isotomoidea</taxon>
        <taxon>Isotomidae</taxon>
        <taxon>Proisotominae</taxon>
        <taxon>Folsomia</taxon>
    </lineage>
</organism>
<keyword evidence="1" id="KW-0812">Transmembrane</keyword>
<feature type="transmembrane region" description="Helical" evidence="1">
    <location>
        <begin position="174"/>
        <end position="196"/>
    </location>
</feature>